<keyword evidence="3" id="KW-1185">Reference proteome</keyword>
<feature type="chain" id="PRO_5043676614" evidence="1">
    <location>
        <begin position="22"/>
        <end position="117"/>
    </location>
</feature>
<feature type="signal peptide" evidence="1">
    <location>
        <begin position="1"/>
        <end position="21"/>
    </location>
</feature>
<organism evidence="2 3">
    <name type="scientific">Cherax quadricarinatus</name>
    <name type="common">Australian red claw crayfish</name>
    <dbReference type="NCBI Taxonomy" id="27406"/>
    <lineage>
        <taxon>Eukaryota</taxon>
        <taxon>Metazoa</taxon>
        <taxon>Ecdysozoa</taxon>
        <taxon>Arthropoda</taxon>
        <taxon>Crustacea</taxon>
        <taxon>Multicrustacea</taxon>
        <taxon>Malacostraca</taxon>
        <taxon>Eumalacostraca</taxon>
        <taxon>Eucarida</taxon>
        <taxon>Decapoda</taxon>
        <taxon>Pleocyemata</taxon>
        <taxon>Astacidea</taxon>
        <taxon>Parastacoidea</taxon>
        <taxon>Parastacidae</taxon>
        <taxon>Cherax</taxon>
    </lineage>
</organism>
<proteinExistence type="predicted"/>
<gene>
    <name evidence="2" type="ORF">OTU49_013738</name>
</gene>
<protein>
    <submittedName>
        <fullName evidence="2">Uncharacterized protein</fullName>
    </submittedName>
</protein>
<evidence type="ECO:0000313" key="3">
    <source>
        <dbReference type="Proteomes" id="UP001445076"/>
    </source>
</evidence>
<evidence type="ECO:0000256" key="1">
    <source>
        <dbReference type="SAM" id="SignalP"/>
    </source>
</evidence>
<comment type="caution">
    <text evidence="2">The sequence shown here is derived from an EMBL/GenBank/DDBJ whole genome shotgun (WGS) entry which is preliminary data.</text>
</comment>
<dbReference type="EMBL" id="JARKIK010001223">
    <property type="protein sequence ID" value="KAK8719843.1"/>
    <property type="molecule type" value="Genomic_DNA"/>
</dbReference>
<evidence type="ECO:0000313" key="2">
    <source>
        <dbReference type="EMBL" id="KAK8719843.1"/>
    </source>
</evidence>
<reference evidence="2 3" key="1">
    <citation type="journal article" date="2024" name="BMC Genomics">
        <title>Genome assembly of redclaw crayfish (Cherax quadricarinatus) provides insights into its immune adaptation and hypoxia tolerance.</title>
        <authorList>
            <person name="Liu Z."/>
            <person name="Zheng J."/>
            <person name="Li H."/>
            <person name="Fang K."/>
            <person name="Wang S."/>
            <person name="He J."/>
            <person name="Zhou D."/>
            <person name="Weng S."/>
            <person name="Chi M."/>
            <person name="Gu Z."/>
            <person name="He J."/>
            <person name="Li F."/>
            <person name="Wang M."/>
        </authorList>
    </citation>
    <scope>NUCLEOTIDE SEQUENCE [LARGE SCALE GENOMIC DNA]</scope>
    <source>
        <strain evidence="2">ZL_2023a</strain>
    </source>
</reference>
<keyword evidence="1" id="KW-0732">Signal</keyword>
<dbReference type="Proteomes" id="UP001445076">
    <property type="component" value="Unassembled WGS sequence"/>
</dbReference>
<accession>A0AAW0VRX6</accession>
<name>A0AAW0VRX6_CHEQU</name>
<sequence>MYTRTLFNALVLENLLICLNTNVDFKGIHKKERALYLLLHSKTVTTWPPTPKPTSGYMRTLSGWVGVGLVTQHKLYPPIPPSTPALPTPVDGGVGGPLSPTQCRYCARNMQNLLETM</sequence>
<dbReference type="AlphaFoldDB" id="A0AAW0VRX6"/>